<dbReference type="Gene3D" id="3.90.1150.10">
    <property type="entry name" value="Aspartate Aminotransferase, domain 1"/>
    <property type="match status" value="1"/>
</dbReference>
<evidence type="ECO:0000256" key="3">
    <source>
        <dbReference type="ARBA" id="ARBA00004953"/>
    </source>
</evidence>
<dbReference type="EC" id="4.1.1.81" evidence="4"/>
<dbReference type="PANTHER" id="PTHR42885:SF1">
    <property type="entry name" value="THREONINE-PHOSPHATE DECARBOXYLASE"/>
    <property type="match status" value="1"/>
</dbReference>
<dbReference type="InterPro" id="IPR005860">
    <property type="entry name" value="CobD"/>
</dbReference>
<proteinExistence type="predicted"/>
<dbReference type="PROSITE" id="PS00105">
    <property type="entry name" value="AA_TRANSFER_CLASS_1"/>
    <property type="match status" value="1"/>
</dbReference>
<evidence type="ECO:0000256" key="7">
    <source>
        <dbReference type="ARBA" id="ARBA00023239"/>
    </source>
</evidence>
<dbReference type="NCBIfam" id="TIGR01140">
    <property type="entry name" value="L_thr_O3P_dcar"/>
    <property type="match status" value="1"/>
</dbReference>
<evidence type="ECO:0000259" key="10">
    <source>
        <dbReference type="Pfam" id="PF00155"/>
    </source>
</evidence>
<dbReference type="GO" id="GO:0030170">
    <property type="term" value="F:pyridoxal phosphate binding"/>
    <property type="evidence" value="ECO:0007669"/>
    <property type="project" value="InterPro"/>
</dbReference>
<dbReference type="CDD" id="cd00609">
    <property type="entry name" value="AAT_like"/>
    <property type="match status" value="1"/>
</dbReference>
<dbReference type="RefSeq" id="WP_165326061.1">
    <property type="nucleotide sequence ID" value="NZ_CP049109.1"/>
</dbReference>
<dbReference type="InterPro" id="IPR015421">
    <property type="entry name" value="PyrdxlP-dep_Trfase_major"/>
</dbReference>
<keyword evidence="6" id="KW-0663">Pyridoxal phosphate</keyword>
<evidence type="ECO:0000313" key="12">
    <source>
        <dbReference type="Proteomes" id="UP000501568"/>
    </source>
</evidence>
<dbReference type="KEGG" id="spzr:G5C33_04180"/>
<sequence length="328" mass="35262">MSGELTRHGGRLDAARARFGGREQAWIDLSTGINPVPWPDAAACAADWATLPSPAALKALEEQAARYFGVDADHVCALPGSETGLRLLPQILPLPGVHIGPTYRTHSEIFPASRSCEADAALATPPGAILIANPNNPDGRIRSATKMRGLLARLEQQEGWLIVDEAFADTDPAISLATDIGTGRRLIIFRSFGKFFGLAGLRLGFVLAPPRIVRSYRALLGDWPLNAAALSIGTAAYTDGEWIERTRRQLPASAARLDDLLNKHGLTPIGACPLFRLIETGRASALFEGLARHAILTRPFDYAANWLRIGLPGDEAAWRRLDAALADG</sequence>
<dbReference type="Proteomes" id="UP000501568">
    <property type="component" value="Chromosome"/>
</dbReference>
<dbReference type="PANTHER" id="PTHR42885">
    <property type="entry name" value="HISTIDINOL-PHOSPHATE AMINOTRANSFERASE-RELATED"/>
    <property type="match status" value="1"/>
</dbReference>
<comment type="function">
    <text evidence="2">Decarboxylates L-threonine-O-3-phosphate to yield (R)-1-amino-2-propanol O-2-phosphate, the precursor for the linkage between the nucleotide loop and the corrin ring in cobalamin.</text>
</comment>
<evidence type="ECO:0000256" key="5">
    <source>
        <dbReference type="ARBA" id="ARBA00022573"/>
    </source>
</evidence>
<protein>
    <recommendedName>
        <fullName evidence="4">threonine-phosphate decarboxylase</fullName>
        <ecNumber evidence="4">4.1.1.81</ecNumber>
    </recommendedName>
    <alternativeName>
        <fullName evidence="8">L-threonine-O-3-phosphate decarboxylase</fullName>
    </alternativeName>
</protein>
<evidence type="ECO:0000256" key="6">
    <source>
        <dbReference type="ARBA" id="ARBA00022898"/>
    </source>
</evidence>
<evidence type="ECO:0000256" key="2">
    <source>
        <dbReference type="ARBA" id="ARBA00003444"/>
    </source>
</evidence>
<dbReference type="GO" id="GO:0009236">
    <property type="term" value="P:cobalamin biosynthetic process"/>
    <property type="evidence" value="ECO:0007669"/>
    <property type="project" value="UniProtKB-UniPathway"/>
</dbReference>
<dbReference type="InterPro" id="IPR015424">
    <property type="entry name" value="PyrdxlP-dep_Trfase"/>
</dbReference>
<evidence type="ECO:0000256" key="1">
    <source>
        <dbReference type="ARBA" id="ARBA00001933"/>
    </source>
</evidence>
<feature type="domain" description="Aminotransferase class I/classII large" evidence="10">
    <location>
        <begin position="27"/>
        <end position="316"/>
    </location>
</feature>
<name>A0A6G6Y2D4_9SPHN</name>
<dbReference type="GO" id="GO:0048472">
    <property type="term" value="F:threonine-phosphate decarboxylase activity"/>
    <property type="evidence" value="ECO:0007669"/>
    <property type="project" value="UniProtKB-EC"/>
</dbReference>
<dbReference type="AlphaFoldDB" id="A0A6G6Y2D4"/>
<comment type="pathway">
    <text evidence="3">Cofactor biosynthesis; adenosylcobalamin biosynthesis.</text>
</comment>
<comment type="cofactor">
    <cofactor evidence="1">
        <name>pyridoxal 5'-phosphate</name>
        <dbReference type="ChEBI" id="CHEBI:597326"/>
    </cofactor>
</comment>
<evidence type="ECO:0000256" key="9">
    <source>
        <dbReference type="ARBA" id="ARBA00048531"/>
    </source>
</evidence>
<accession>A0A6G6Y2D4</accession>
<evidence type="ECO:0000256" key="8">
    <source>
        <dbReference type="ARBA" id="ARBA00029996"/>
    </source>
</evidence>
<dbReference type="EMBL" id="CP049109">
    <property type="protein sequence ID" value="QIG79059.1"/>
    <property type="molecule type" value="Genomic_DNA"/>
</dbReference>
<keyword evidence="12" id="KW-1185">Reference proteome</keyword>
<dbReference type="InterPro" id="IPR015422">
    <property type="entry name" value="PyrdxlP-dep_Trfase_small"/>
</dbReference>
<dbReference type="InterPro" id="IPR004839">
    <property type="entry name" value="Aminotransferase_I/II_large"/>
</dbReference>
<dbReference type="InterPro" id="IPR004838">
    <property type="entry name" value="NHTrfase_class1_PyrdxlP-BS"/>
</dbReference>
<dbReference type="SUPFAM" id="SSF53383">
    <property type="entry name" value="PLP-dependent transferases"/>
    <property type="match status" value="1"/>
</dbReference>
<keyword evidence="7 11" id="KW-0456">Lyase</keyword>
<dbReference type="Gene3D" id="3.40.640.10">
    <property type="entry name" value="Type I PLP-dependent aspartate aminotransferase-like (Major domain)"/>
    <property type="match status" value="1"/>
</dbReference>
<gene>
    <name evidence="11" type="ORF">G5C33_04180</name>
</gene>
<dbReference type="UniPathway" id="UPA00148"/>
<reference evidence="11 12" key="1">
    <citation type="submission" date="2020-02" db="EMBL/GenBank/DDBJ databases">
        <authorList>
            <person name="Zheng R.K."/>
            <person name="Sun C.M."/>
        </authorList>
    </citation>
    <scope>NUCLEOTIDE SEQUENCE [LARGE SCALE GENOMIC DNA]</scope>
    <source>
        <strain evidence="12">zrk23</strain>
    </source>
</reference>
<evidence type="ECO:0000256" key="4">
    <source>
        <dbReference type="ARBA" id="ARBA00012285"/>
    </source>
</evidence>
<dbReference type="Pfam" id="PF00155">
    <property type="entry name" value="Aminotran_1_2"/>
    <property type="match status" value="1"/>
</dbReference>
<comment type="catalytic activity">
    <reaction evidence="9">
        <text>O-phospho-L-threonine + H(+) = (R)-1-aminopropan-2-yl phosphate + CO2</text>
        <dbReference type="Rhea" id="RHEA:11492"/>
        <dbReference type="ChEBI" id="CHEBI:15378"/>
        <dbReference type="ChEBI" id="CHEBI:16526"/>
        <dbReference type="ChEBI" id="CHEBI:58563"/>
        <dbReference type="ChEBI" id="CHEBI:58675"/>
        <dbReference type="EC" id="4.1.1.81"/>
    </reaction>
</comment>
<keyword evidence="5" id="KW-0169">Cobalamin biosynthesis</keyword>
<evidence type="ECO:0000313" key="11">
    <source>
        <dbReference type="EMBL" id="QIG79059.1"/>
    </source>
</evidence>
<organism evidence="11 12">
    <name type="scientific">Stakelama tenebrarum</name>
    <dbReference type="NCBI Taxonomy" id="2711215"/>
    <lineage>
        <taxon>Bacteria</taxon>
        <taxon>Pseudomonadati</taxon>
        <taxon>Pseudomonadota</taxon>
        <taxon>Alphaproteobacteria</taxon>
        <taxon>Sphingomonadales</taxon>
        <taxon>Sphingomonadaceae</taxon>
        <taxon>Stakelama</taxon>
    </lineage>
</organism>